<proteinExistence type="predicted"/>
<keyword evidence="2" id="KW-1185">Reference proteome</keyword>
<evidence type="ECO:0000313" key="2">
    <source>
        <dbReference type="Proteomes" id="UP000218160"/>
    </source>
</evidence>
<accession>A0A291BA74</accession>
<gene>
    <name evidence="1" type="ORF">BTN50_1424</name>
</gene>
<dbReference type="EMBL" id="CP020660">
    <property type="protein sequence ID" value="ATF09902.1"/>
    <property type="molecule type" value="Genomic_DNA"/>
</dbReference>
<reference evidence="2" key="1">
    <citation type="submission" date="2017-04" db="EMBL/GenBank/DDBJ databases">
        <title>Genome evolution of the luminous symbionts of deep sea anglerfish.</title>
        <authorList>
            <person name="Hendry T.A."/>
        </authorList>
    </citation>
    <scope>NUCLEOTIDE SEQUENCE [LARGE SCALE GENOMIC DNA]</scope>
</reference>
<sequence length="40" mass="4588">MTDGEMLPNLLKQTRQKSMKYQLMVLTTSDNIIKSLVFNG</sequence>
<protein>
    <submittedName>
        <fullName evidence="1">Uncharacterized protein</fullName>
    </submittedName>
</protein>
<dbReference type="KEGG" id="elux:BTN50_1424"/>
<dbReference type="AlphaFoldDB" id="A0A291BA74"/>
<organism evidence="1 2">
    <name type="scientific">Candidatus Enterovibrio altilux</name>
    <dbReference type="NCBI Taxonomy" id="1927128"/>
    <lineage>
        <taxon>Bacteria</taxon>
        <taxon>Pseudomonadati</taxon>
        <taxon>Pseudomonadota</taxon>
        <taxon>Gammaproteobacteria</taxon>
        <taxon>Vibrionales</taxon>
        <taxon>Vibrionaceae</taxon>
        <taxon>Enterovibrio</taxon>
    </lineage>
</organism>
<dbReference type="Proteomes" id="UP000218160">
    <property type="component" value="Chromosome 1"/>
</dbReference>
<evidence type="ECO:0000313" key="1">
    <source>
        <dbReference type="EMBL" id="ATF09902.1"/>
    </source>
</evidence>
<name>A0A291BA74_9GAMM</name>